<dbReference type="Pfam" id="PF07690">
    <property type="entry name" value="MFS_1"/>
    <property type="match status" value="1"/>
</dbReference>
<dbReference type="OMA" id="AHGSYGV"/>
<gene>
    <name evidence="8" type="ORF">TSTA_066960</name>
</gene>
<feature type="transmembrane region" description="Helical" evidence="6">
    <location>
        <begin position="171"/>
        <end position="189"/>
    </location>
</feature>
<keyword evidence="2 6" id="KW-0812">Transmembrane</keyword>
<feature type="transmembrane region" description="Helical" evidence="6">
    <location>
        <begin position="377"/>
        <end position="396"/>
    </location>
</feature>
<feature type="transmembrane region" description="Helical" evidence="6">
    <location>
        <begin position="195"/>
        <end position="217"/>
    </location>
</feature>
<evidence type="ECO:0000256" key="1">
    <source>
        <dbReference type="ARBA" id="ARBA00004141"/>
    </source>
</evidence>
<feature type="transmembrane region" description="Helical" evidence="6">
    <location>
        <begin position="133"/>
        <end position="159"/>
    </location>
</feature>
<dbReference type="FunFam" id="1.20.1250.20:FF:000308">
    <property type="entry name" value="MFS efflux transporter"/>
    <property type="match status" value="1"/>
</dbReference>
<evidence type="ECO:0000256" key="3">
    <source>
        <dbReference type="ARBA" id="ARBA00022989"/>
    </source>
</evidence>
<dbReference type="SUPFAM" id="SSF103473">
    <property type="entry name" value="MFS general substrate transporter"/>
    <property type="match status" value="1"/>
</dbReference>
<evidence type="ECO:0000313" key="8">
    <source>
        <dbReference type="EMBL" id="EED23255.1"/>
    </source>
</evidence>
<dbReference type="InParanoid" id="B8LXH4"/>
<evidence type="ECO:0000256" key="2">
    <source>
        <dbReference type="ARBA" id="ARBA00022692"/>
    </source>
</evidence>
<evidence type="ECO:0000259" key="7">
    <source>
        <dbReference type="PROSITE" id="PS50850"/>
    </source>
</evidence>
<dbReference type="Proteomes" id="UP000001745">
    <property type="component" value="Unassembled WGS sequence"/>
</dbReference>
<reference evidence="9" key="1">
    <citation type="journal article" date="2015" name="Genome Announc.">
        <title>Genome sequence of the AIDS-associated pathogen Penicillium marneffei (ATCC18224) and its near taxonomic relative Talaromyces stipitatus (ATCC10500).</title>
        <authorList>
            <person name="Nierman W.C."/>
            <person name="Fedorova-Abrams N.D."/>
            <person name="Andrianopoulos A."/>
        </authorList>
    </citation>
    <scope>NUCLEOTIDE SEQUENCE [LARGE SCALE GENOMIC DNA]</scope>
    <source>
        <strain evidence="9">ATCC 10500 / CBS 375.48 / QM 6759 / NRRL 1006</strain>
    </source>
</reference>
<dbReference type="InterPro" id="IPR011701">
    <property type="entry name" value="MFS"/>
</dbReference>
<dbReference type="InterPro" id="IPR036259">
    <property type="entry name" value="MFS_trans_sf"/>
</dbReference>
<dbReference type="InterPro" id="IPR051788">
    <property type="entry name" value="MFS_Transporter"/>
</dbReference>
<dbReference type="PROSITE" id="PS50850">
    <property type="entry name" value="MFS"/>
    <property type="match status" value="1"/>
</dbReference>
<organism evidence="8 9">
    <name type="scientific">Talaromyces stipitatus (strain ATCC 10500 / CBS 375.48 / QM 6759 / NRRL 1006)</name>
    <name type="common">Penicillium stipitatum</name>
    <dbReference type="NCBI Taxonomy" id="441959"/>
    <lineage>
        <taxon>Eukaryota</taxon>
        <taxon>Fungi</taxon>
        <taxon>Dikarya</taxon>
        <taxon>Ascomycota</taxon>
        <taxon>Pezizomycotina</taxon>
        <taxon>Eurotiomycetes</taxon>
        <taxon>Eurotiomycetidae</taxon>
        <taxon>Eurotiales</taxon>
        <taxon>Trichocomaceae</taxon>
        <taxon>Talaromyces</taxon>
        <taxon>Talaromyces sect. Talaromyces</taxon>
    </lineage>
</organism>
<keyword evidence="9" id="KW-1185">Reference proteome</keyword>
<comment type="subcellular location">
    <subcellularLocation>
        <location evidence="1">Membrane</location>
        <topology evidence="1">Multi-pass membrane protein</topology>
    </subcellularLocation>
</comment>
<feature type="transmembrane region" description="Helical" evidence="6">
    <location>
        <begin position="435"/>
        <end position="458"/>
    </location>
</feature>
<dbReference type="Gene3D" id="1.20.1250.20">
    <property type="entry name" value="MFS general substrate transporter like domains"/>
    <property type="match status" value="2"/>
</dbReference>
<feature type="domain" description="Major facilitator superfamily (MFS) profile" evidence="7">
    <location>
        <begin position="102"/>
        <end position="489"/>
    </location>
</feature>
<dbReference type="AlphaFoldDB" id="B8LXH4"/>
<dbReference type="FunFam" id="1.20.1250.20:FF:000286">
    <property type="entry name" value="MFS efflux transporter"/>
    <property type="match status" value="1"/>
</dbReference>
<dbReference type="PANTHER" id="PTHR23514">
    <property type="entry name" value="BYPASS OF STOP CODON PROTEIN 6"/>
    <property type="match status" value="1"/>
</dbReference>
<dbReference type="eggNOG" id="ENOG502QSZ7">
    <property type="taxonomic scope" value="Eukaryota"/>
</dbReference>
<feature type="transmembrane region" description="Helical" evidence="6">
    <location>
        <begin position="402"/>
        <end position="423"/>
    </location>
</feature>
<dbReference type="PhylomeDB" id="B8LXH4"/>
<dbReference type="GO" id="GO:0016020">
    <property type="term" value="C:membrane"/>
    <property type="evidence" value="ECO:0007669"/>
    <property type="project" value="UniProtKB-SubCell"/>
</dbReference>
<sequence length="492" mass="52991">MASHFAAFLEVESSSPVTSPATVLRHDERLTTASSTNHEWIELQSSGSIVQRPGSFASPPPDLENLHPETGSALGEADVPLSRPDSTEIVPSLYYPAKNKWRAVSASCILLAQGLSDSAPGALIPYMEQNFHVGYAIVSLIFVTNAVGYILAAPLTYWLENRLGRSRTAMISQLSVLTGYLIIVCKAPFPAVVFSFFLIGLGSAIILALNNVFLANLTNSTELLGINHGFYGVGGTIAPLIATALASKGVHWTFFYIINLTFAAFNLIYSGWAFQGYEKDMPLQALNGQNQDAEQRAKKNLIGRALKTKATLLCALFVFAYQGAEVSISGWIVSFLIHYRNGDPAHVGYVSSGFWAGITVGRFVLSYPARRLGERLAVFSLVVGSVLFQILSWFVPNIVGEAVTVAVIGLLLGPIYPCATVVLNRLLPRDIQTTSLSFVSAMGSSGGAVAPFVTGILAQSVGTVVLHPVCLGLYGLMILAWFLLPQRSRRED</sequence>
<evidence type="ECO:0000313" key="9">
    <source>
        <dbReference type="Proteomes" id="UP000001745"/>
    </source>
</evidence>
<feature type="transmembrane region" description="Helical" evidence="6">
    <location>
        <begin position="229"/>
        <end position="247"/>
    </location>
</feature>
<keyword evidence="4 6" id="KW-0472">Membrane</keyword>
<feature type="transmembrane region" description="Helical" evidence="6">
    <location>
        <begin position="253"/>
        <end position="274"/>
    </location>
</feature>
<dbReference type="InterPro" id="IPR020846">
    <property type="entry name" value="MFS_dom"/>
</dbReference>
<evidence type="ECO:0000256" key="6">
    <source>
        <dbReference type="SAM" id="Phobius"/>
    </source>
</evidence>
<evidence type="ECO:0000256" key="4">
    <source>
        <dbReference type="ARBA" id="ARBA00023136"/>
    </source>
</evidence>
<feature type="region of interest" description="Disordered" evidence="5">
    <location>
        <begin position="51"/>
        <end position="82"/>
    </location>
</feature>
<dbReference type="GO" id="GO:0022857">
    <property type="term" value="F:transmembrane transporter activity"/>
    <property type="evidence" value="ECO:0007669"/>
    <property type="project" value="InterPro"/>
</dbReference>
<dbReference type="FunCoup" id="B8LXH4">
    <property type="interactions" value="18"/>
</dbReference>
<keyword evidence="3 6" id="KW-1133">Transmembrane helix</keyword>
<dbReference type="EMBL" id="EQ962652">
    <property type="protein sequence ID" value="EED23255.1"/>
    <property type="molecule type" value="Genomic_DNA"/>
</dbReference>
<dbReference type="PANTHER" id="PTHR23514:SF6">
    <property type="entry name" value="MAJOR FACILITATOR SUPERFAMILY (MFS) PROFILE DOMAIN-CONTAINING PROTEIN"/>
    <property type="match status" value="1"/>
</dbReference>
<name>B8LXH4_TALSN</name>
<dbReference type="RefSeq" id="XP_002340642.1">
    <property type="nucleotide sequence ID" value="XM_002340601.1"/>
</dbReference>
<feature type="transmembrane region" description="Helical" evidence="6">
    <location>
        <begin position="345"/>
        <end position="365"/>
    </location>
</feature>
<dbReference type="VEuPathDB" id="FungiDB:TSTA_066960"/>
<feature type="transmembrane region" description="Helical" evidence="6">
    <location>
        <begin position="312"/>
        <end position="339"/>
    </location>
</feature>
<accession>B8LXH4</accession>
<protein>
    <submittedName>
        <fullName evidence="8">MFS efflux transporter, putative</fullName>
    </submittedName>
</protein>
<feature type="transmembrane region" description="Helical" evidence="6">
    <location>
        <begin position="464"/>
        <end position="484"/>
    </location>
</feature>
<dbReference type="HOGENOM" id="CLU_021993_1_0_1"/>
<dbReference type="GeneID" id="8099956"/>
<dbReference type="OrthoDB" id="413079at2759"/>
<proteinExistence type="predicted"/>
<evidence type="ECO:0000256" key="5">
    <source>
        <dbReference type="SAM" id="MobiDB-lite"/>
    </source>
</evidence>